<dbReference type="Pfam" id="PF24996">
    <property type="entry name" value="NANM"/>
    <property type="match status" value="1"/>
</dbReference>
<keyword evidence="1" id="KW-0880">Kelch repeat</keyword>
<dbReference type="SMART" id="SM00612">
    <property type="entry name" value="Kelch"/>
    <property type="match status" value="1"/>
</dbReference>
<organism evidence="3 4">
    <name type="scientific">Massilia hydrophila</name>
    <dbReference type="NCBI Taxonomy" id="3044279"/>
    <lineage>
        <taxon>Bacteria</taxon>
        <taxon>Pseudomonadati</taxon>
        <taxon>Pseudomonadota</taxon>
        <taxon>Betaproteobacteria</taxon>
        <taxon>Burkholderiales</taxon>
        <taxon>Oxalobacteraceae</taxon>
        <taxon>Telluria group</taxon>
        <taxon>Massilia</taxon>
    </lineage>
</organism>
<dbReference type="Proteomes" id="UP001198602">
    <property type="component" value="Unassembled WGS sequence"/>
</dbReference>
<dbReference type="EMBL" id="JAHYBX010000001">
    <property type="protein sequence ID" value="MCA1855225.1"/>
    <property type="molecule type" value="Genomic_DNA"/>
</dbReference>
<evidence type="ECO:0000313" key="4">
    <source>
        <dbReference type="Proteomes" id="UP001198602"/>
    </source>
</evidence>
<keyword evidence="4" id="KW-1185">Reference proteome</keyword>
<dbReference type="NCBIfam" id="TIGR03547">
    <property type="entry name" value="muta_rot_YjhT"/>
    <property type="match status" value="1"/>
</dbReference>
<dbReference type="SUPFAM" id="SSF117281">
    <property type="entry name" value="Kelch motif"/>
    <property type="match status" value="1"/>
</dbReference>
<gene>
    <name evidence="3" type="ORF">LE190_04710</name>
</gene>
<reference evidence="3 4" key="1">
    <citation type="submission" date="2021-07" db="EMBL/GenBank/DDBJ databases">
        <title>Characterization of Violacein-producing bacteria and related species.</title>
        <authorList>
            <person name="Wilson H.S."/>
            <person name="De Leon M.E."/>
        </authorList>
    </citation>
    <scope>NUCLEOTIDE SEQUENCE [LARGE SCALE GENOMIC DNA]</scope>
    <source>
        <strain evidence="3 4">HSC-2F05</strain>
    </source>
</reference>
<dbReference type="InterPro" id="IPR019936">
    <property type="entry name" value="NanM_proteobact"/>
</dbReference>
<dbReference type="RefSeq" id="WP_225237596.1">
    <property type="nucleotide sequence ID" value="NZ_JAHYBX010000001.1"/>
</dbReference>
<keyword evidence="2" id="KW-0677">Repeat</keyword>
<protein>
    <submittedName>
        <fullName evidence="3">YjhT family mutarotase</fullName>
    </submittedName>
</protein>
<comment type="caution">
    <text evidence="3">The sequence shown here is derived from an EMBL/GenBank/DDBJ whole genome shotgun (WGS) entry which is preliminary data.</text>
</comment>
<evidence type="ECO:0000256" key="1">
    <source>
        <dbReference type="ARBA" id="ARBA00022441"/>
    </source>
</evidence>
<evidence type="ECO:0000256" key="2">
    <source>
        <dbReference type="ARBA" id="ARBA00022737"/>
    </source>
</evidence>
<proteinExistence type="predicted"/>
<dbReference type="InterPro" id="IPR056734">
    <property type="entry name" value="NANM"/>
</dbReference>
<accession>A0ABS7Y6B6</accession>
<sequence>MNLLHCTPVQESHQRPRFAWPDFPVALKEATGARVDNVLFAGLGSAGQAWFSLDTARDTGAPASWRRRADFPFAARSGAAAAAAGDMIYVFGGCGRPAPGQSLQQFDSIACYDPGCDSWTELPARLPVGMLGACAAAIGSSIYLFGGYDKPQFDRFFQEYEAAAEERRPGLQHAFMARSVDDFAWNDRVWEFDTVRQAWHDRGPTGHAPTCGTGIIVNGRALTLACGEIKPGLRTPKTSQVSIHASRLDWQAMDALPAGEQPQEGIASAFAGKCVRVKILAGGTHFPGARRAYESGELYAHKGLRKLWRDEIYISRRDVWELAGHLPQGRASGLSFEVEQGLLLVGGDTQDGTPCLETWLLSYNESTGITISSNKLI</sequence>
<evidence type="ECO:0000313" key="3">
    <source>
        <dbReference type="EMBL" id="MCA1855225.1"/>
    </source>
</evidence>
<dbReference type="PANTHER" id="PTHR45632">
    <property type="entry name" value="LD33804P"/>
    <property type="match status" value="1"/>
</dbReference>
<name>A0ABS7Y6B6_9BURK</name>
<dbReference type="Gene3D" id="2.120.10.80">
    <property type="entry name" value="Kelch-type beta propeller"/>
    <property type="match status" value="1"/>
</dbReference>
<dbReference type="InterPro" id="IPR006652">
    <property type="entry name" value="Kelch_1"/>
</dbReference>
<dbReference type="InterPro" id="IPR015915">
    <property type="entry name" value="Kelch-typ_b-propeller"/>
</dbReference>